<dbReference type="EMBL" id="KQ242864">
    <property type="protein sequence ID" value="KNC77035.1"/>
    <property type="molecule type" value="Genomic_DNA"/>
</dbReference>
<keyword evidence="2" id="KW-1185">Reference proteome</keyword>
<gene>
    <name evidence="1" type="ORF">SARC_10492</name>
</gene>
<dbReference type="RefSeq" id="XP_014150937.1">
    <property type="nucleotide sequence ID" value="XM_014295462.1"/>
</dbReference>
<proteinExistence type="predicted"/>
<evidence type="ECO:0000313" key="1">
    <source>
        <dbReference type="EMBL" id="KNC77035.1"/>
    </source>
</evidence>
<dbReference type="Proteomes" id="UP000054560">
    <property type="component" value="Unassembled WGS sequence"/>
</dbReference>
<sequence length="107" mass="12210">KDQAVVGQMILVLWNASNGFYDSLCTEFFRHHSLHIVIQATRILSIMCSIVEPEFLQTRDEIDVLIGRARQGDNMVLRTYSTDLSTSVRIPYDISLLRCVGSFRFGL</sequence>
<protein>
    <submittedName>
        <fullName evidence="1">Uncharacterized protein</fullName>
    </submittedName>
</protein>
<feature type="non-terminal residue" evidence="1">
    <location>
        <position position="1"/>
    </location>
</feature>
<organism evidence="1 2">
    <name type="scientific">Sphaeroforma arctica JP610</name>
    <dbReference type="NCBI Taxonomy" id="667725"/>
    <lineage>
        <taxon>Eukaryota</taxon>
        <taxon>Ichthyosporea</taxon>
        <taxon>Ichthyophonida</taxon>
        <taxon>Sphaeroforma</taxon>
    </lineage>
</organism>
<accession>A0A0L0FJV4</accession>
<dbReference type="GeneID" id="25910996"/>
<evidence type="ECO:0000313" key="2">
    <source>
        <dbReference type="Proteomes" id="UP000054560"/>
    </source>
</evidence>
<name>A0A0L0FJV4_9EUKA</name>
<reference evidence="1 2" key="1">
    <citation type="submission" date="2011-02" db="EMBL/GenBank/DDBJ databases">
        <title>The Genome Sequence of Sphaeroforma arctica JP610.</title>
        <authorList>
            <consortium name="The Broad Institute Genome Sequencing Platform"/>
            <person name="Russ C."/>
            <person name="Cuomo C."/>
            <person name="Young S.K."/>
            <person name="Zeng Q."/>
            <person name="Gargeya S."/>
            <person name="Alvarado L."/>
            <person name="Berlin A."/>
            <person name="Chapman S.B."/>
            <person name="Chen Z."/>
            <person name="Freedman E."/>
            <person name="Gellesch M."/>
            <person name="Goldberg J."/>
            <person name="Griggs A."/>
            <person name="Gujja S."/>
            <person name="Heilman E."/>
            <person name="Heiman D."/>
            <person name="Howarth C."/>
            <person name="Mehta T."/>
            <person name="Neiman D."/>
            <person name="Pearson M."/>
            <person name="Roberts A."/>
            <person name="Saif S."/>
            <person name="Shea T."/>
            <person name="Shenoy N."/>
            <person name="Sisk P."/>
            <person name="Stolte C."/>
            <person name="Sykes S."/>
            <person name="White J."/>
            <person name="Yandava C."/>
            <person name="Burger G."/>
            <person name="Gray M.W."/>
            <person name="Holland P.W.H."/>
            <person name="King N."/>
            <person name="Lang F.B.F."/>
            <person name="Roger A.J."/>
            <person name="Ruiz-Trillo I."/>
            <person name="Haas B."/>
            <person name="Nusbaum C."/>
            <person name="Birren B."/>
        </authorList>
    </citation>
    <scope>NUCLEOTIDE SEQUENCE [LARGE SCALE GENOMIC DNA]</scope>
    <source>
        <strain evidence="1 2">JP610</strain>
    </source>
</reference>
<dbReference type="AlphaFoldDB" id="A0A0L0FJV4"/>